<evidence type="ECO:0000256" key="1">
    <source>
        <dbReference type="SAM" id="MobiDB-lite"/>
    </source>
</evidence>
<sequence>MDAVGPTHRMGAQPNADAKGQNDAELMDVARKLEASFLSEMLKSAGIGKTPDGFGGGAGEDQFASFLRQAQAEEMVKSGGIGLAQSLFDALKEQDNGGL</sequence>
<evidence type="ECO:0000313" key="3">
    <source>
        <dbReference type="EMBL" id="SEV92971.1"/>
    </source>
</evidence>
<organism evidence="3 4">
    <name type="scientific">Aliiroseovarius sediminilitoris</name>
    <dbReference type="NCBI Taxonomy" id="1173584"/>
    <lineage>
        <taxon>Bacteria</taxon>
        <taxon>Pseudomonadati</taxon>
        <taxon>Pseudomonadota</taxon>
        <taxon>Alphaproteobacteria</taxon>
        <taxon>Rhodobacterales</taxon>
        <taxon>Paracoccaceae</taxon>
        <taxon>Aliiroseovarius</taxon>
    </lineage>
</organism>
<evidence type="ECO:0000259" key="2">
    <source>
        <dbReference type="Pfam" id="PF10135"/>
    </source>
</evidence>
<proteinExistence type="predicted"/>
<reference evidence="3 4" key="1">
    <citation type="submission" date="2016-10" db="EMBL/GenBank/DDBJ databases">
        <authorList>
            <person name="de Groot N.N."/>
        </authorList>
    </citation>
    <scope>NUCLEOTIDE SEQUENCE [LARGE SCALE GENOMIC DNA]</scope>
    <source>
        <strain evidence="3 4">DSM 29439</strain>
    </source>
</reference>
<protein>
    <submittedName>
        <fullName evidence="3">Rod binding protein</fullName>
    </submittedName>
</protein>
<dbReference type="Pfam" id="PF10135">
    <property type="entry name" value="Rod-binding"/>
    <property type="match status" value="1"/>
</dbReference>
<feature type="domain" description="Flagellar protein FlgJ N-terminal" evidence="2">
    <location>
        <begin position="41"/>
        <end position="88"/>
    </location>
</feature>
<gene>
    <name evidence="3" type="ORF">SAMN05444851_0382</name>
</gene>
<accession>A0A1I0MY02</accession>
<feature type="region of interest" description="Disordered" evidence="1">
    <location>
        <begin position="1"/>
        <end position="23"/>
    </location>
</feature>
<dbReference type="Proteomes" id="UP000199650">
    <property type="component" value="Unassembled WGS sequence"/>
</dbReference>
<dbReference type="STRING" id="1173584.SAMN05444851_0382"/>
<evidence type="ECO:0000313" key="4">
    <source>
        <dbReference type="Proteomes" id="UP000199650"/>
    </source>
</evidence>
<dbReference type="AlphaFoldDB" id="A0A1I0MY02"/>
<name>A0A1I0MY02_9RHOB</name>
<keyword evidence="4" id="KW-1185">Reference proteome</keyword>
<dbReference type="InterPro" id="IPR019301">
    <property type="entry name" value="Flagellar_prot_FlgJ_N"/>
</dbReference>
<dbReference type="EMBL" id="FOJB01000001">
    <property type="protein sequence ID" value="SEV92971.1"/>
    <property type="molecule type" value="Genomic_DNA"/>
</dbReference>